<dbReference type="GO" id="GO:0007596">
    <property type="term" value="P:blood coagulation"/>
    <property type="evidence" value="ECO:0007669"/>
    <property type="project" value="InterPro"/>
</dbReference>
<dbReference type="PANTHER" id="PTHR47221">
    <property type="entry name" value="FIBRINOGEN ALPHA CHAIN"/>
    <property type="match status" value="1"/>
</dbReference>
<feature type="signal peptide" evidence="6">
    <location>
        <begin position="1"/>
        <end position="19"/>
    </location>
</feature>
<dbReference type="AlphaFoldDB" id="F6RN98"/>
<dbReference type="Pfam" id="PF00147">
    <property type="entry name" value="Fibrinogen_C"/>
    <property type="match status" value="1"/>
</dbReference>
<evidence type="ECO:0000256" key="5">
    <source>
        <dbReference type="SAM" id="MobiDB-lite"/>
    </source>
</evidence>
<dbReference type="InterPro" id="IPR014716">
    <property type="entry name" value="Fibrinogen_a/b/g_C_1"/>
</dbReference>
<dbReference type="PANTHER" id="PTHR47221:SF5">
    <property type="entry name" value="FIBRINOGEN C-TERMINAL DOMAIN-CONTAINING PROTEIN"/>
    <property type="match status" value="1"/>
</dbReference>
<dbReference type="InParanoid" id="F6RN98"/>
<evidence type="ECO:0000313" key="8">
    <source>
        <dbReference type="Ensembl" id="ENSOANP00000028189.3"/>
    </source>
</evidence>
<keyword evidence="4" id="KW-0325">Glycoprotein</keyword>
<evidence type="ECO:0000256" key="6">
    <source>
        <dbReference type="SAM" id="SignalP"/>
    </source>
</evidence>
<organism evidence="8 9">
    <name type="scientific">Ornithorhynchus anatinus</name>
    <name type="common">Duckbill platypus</name>
    <dbReference type="NCBI Taxonomy" id="9258"/>
    <lineage>
        <taxon>Eukaryota</taxon>
        <taxon>Metazoa</taxon>
        <taxon>Chordata</taxon>
        <taxon>Craniata</taxon>
        <taxon>Vertebrata</taxon>
        <taxon>Euteleostomi</taxon>
        <taxon>Mammalia</taxon>
        <taxon>Monotremata</taxon>
        <taxon>Ornithorhynchidae</taxon>
        <taxon>Ornithorhynchus</taxon>
    </lineage>
</organism>
<dbReference type="Proteomes" id="UP000002279">
    <property type="component" value="Chromosome X2"/>
</dbReference>
<dbReference type="InterPro" id="IPR002181">
    <property type="entry name" value="Fibrinogen_a/b/g_C_dom"/>
</dbReference>
<keyword evidence="9" id="KW-1185">Reference proteome</keyword>
<dbReference type="InterPro" id="IPR037579">
    <property type="entry name" value="FIB_ANG-like"/>
</dbReference>
<evidence type="ECO:0000256" key="3">
    <source>
        <dbReference type="ARBA" id="ARBA00023157"/>
    </source>
</evidence>
<dbReference type="PROSITE" id="PS51406">
    <property type="entry name" value="FIBRINOGEN_C_2"/>
    <property type="match status" value="1"/>
</dbReference>
<dbReference type="InterPro" id="IPR020837">
    <property type="entry name" value="Fibrinogen_CS"/>
</dbReference>
<evidence type="ECO:0000256" key="1">
    <source>
        <dbReference type="ARBA" id="ARBA00004613"/>
    </source>
</evidence>
<keyword evidence="3" id="KW-1015">Disulfide bond</keyword>
<feature type="region of interest" description="Disordered" evidence="5">
    <location>
        <begin position="143"/>
        <end position="230"/>
    </location>
</feature>
<reference evidence="8 9" key="1">
    <citation type="journal article" date="2008" name="Nature">
        <title>Genome analysis of the platypus reveals unique signatures of evolution.</title>
        <authorList>
            <person name="Warren W.C."/>
            <person name="Hillier L.W."/>
            <person name="Marshall Graves J.A."/>
            <person name="Birney E."/>
            <person name="Ponting C.P."/>
            <person name="Grutzner F."/>
            <person name="Belov K."/>
            <person name="Miller W."/>
            <person name="Clarke L."/>
            <person name="Chinwalla A.T."/>
            <person name="Yang S.P."/>
            <person name="Heger A."/>
            <person name="Locke D.P."/>
            <person name="Miethke P."/>
            <person name="Waters P.D."/>
            <person name="Veyrunes F."/>
            <person name="Fulton L."/>
            <person name="Fulton B."/>
            <person name="Graves T."/>
            <person name="Wallis J."/>
            <person name="Puente X.S."/>
            <person name="Lopez-Otin C."/>
            <person name="Ordonez G.R."/>
            <person name="Eichler E.E."/>
            <person name="Chen L."/>
            <person name="Cheng Z."/>
            <person name="Deakin J.E."/>
            <person name="Alsop A."/>
            <person name="Thompson K."/>
            <person name="Kirby P."/>
            <person name="Papenfuss A.T."/>
            <person name="Wakefield M.J."/>
            <person name="Olender T."/>
            <person name="Lancet D."/>
            <person name="Huttley G.A."/>
            <person name="Smit A.F."/>
            <person name="Pask A."/>
            <person name="Temple-Smith P."/>
            <person name="Batzer M.A."/>
            <person name="Walker J.A."/>
            <person name="Konkel M.K."/>
            <person name="Harris R.S."/>
            <person name="Whittington C.M."/>
            <person name="Wong E.S."/>
            <person name="Gemmell N.J."/>
            <person name="Buschiazzo E."/>
            <person name="Vargas Jentzsch I.M."/>
            <person name="Merkel A."/>
            <person name="Schmitz J."/>
            <person name="Zemann A."/>
            <person name="Churakov G."/>
            <person name="Kriegs J.O."/>
            <person name="Brosius J."/>
            <person name="Murchison E.P."/>
            <person name="Sachidanandam R."/>
            <person name="Smith C."/>
            <person name="Hannon G.J."/>
            <person name="Tsend-Ayush E."/>
            <person name="McMillan D."/>
            <person name="Attenborough R."/>
            <person name="Rens W."/>
            <person name="Ferguson-Smith M."/>
            <person name="Lefevre C.M."/>
            <person name="Sharp J.A."/>
            <person name="Nicholas K.R."/>
            <person name="Ray D.A."/>
            <person name="Kube M."/>
            <person name="Reinhardt R."/>
            <person name="Pringle T.H."/>
            <person name="Taylor J."/>
            <person name="Jones R.C."/>
            <person name="Nixon B."/>
            <person name="Dacheux J.L."/>
            <person name="Niwa H."/>
            <person name="Sekita Y."/>
            <person name="Huang X."/>
            <person name="Stark A."/>
            <person name="Kheradpour P."/>
            <person name="Kellis M."/>
            <person name="Flicek P."/>
            <person name="Chen Y."/>
            <person name="Webber C."/>
            <person name="Hardison R."/>
            <person name="Nelson J."/>
            <person name="Hallsworth-Pepin K."/>
            <person name="Delehaunty K."/>
            <person name="Markovic C."/>
            <person name="Minx P."/>
            <person name="Feng Y."/>
            <person name="Kremitzki C."/>
            <person name="Mitreva M."/>
            <person name="Glasscock J."/>
            <person name="Wylie T."/>
            <person name="Wohldmann P."/>
            <person name="Thiru P."/>
            <person name="Nhan M.N."/>
            <person name="Pohl C.S."/>
            <person name="Smith S.M."/>
            <person name="Hou S."/>
            <person name="Nefedov M."/>
            <person name="de Jong P.J."/>
            <person name="Renfree M.B."/>
            <person name="Mardis E.R."/>
            <person name="Wilson R.K."/>
        </authorList>
    </citation>
    <scope>NUCLEOTIDE SEQUENCE [LARGE SCALE GENOMIC DNA]</scope>
    <source>
        <strain evidence="8 9">Glennie</strain>
    </source>
</reference>
<gene>
    <name evidence="8" type="primary">ANGPTL6</name>
</gene>
<dbReference type="SMART" id="SM00186">
    <property type="entry name" value="FBG"/>
    <property type="match status" value="1"/>
</dbReference>
<dbReference type="GO" id="GO:0005102">
    <property type="term" value="F:signaling receptor binding"/>
    <property type="evidence" value="ECO:0000318"/>
    <property type="project" value="GO_Central"/>
</dbReference>
<dbReference type="Ensembl" id="ENSOANT00000031987.3">
    <property type="protein sequence ID" value="ENSOANP00000028189.3"/>
    <property type="gene ID" value="ENSOANG00000022103.3"/>
</dbReference>
<dbReference type="NCBIfam" id="NF040941">
    <property type="entry name" value="GGGWT_bact"/>
    <property type="match status" value="1"/>
</dbReference>
<dbReference type="HOGENOM" id="CLU_038628_6_0_1"/>
<dbReference type="SUPFAM" id="SSF56496">
    <property type="entry name" value="Fibrinogen C-terminal domain-like"/>
    <property type="match status" value="1"/>
</dbReference>
<evidence type="ECO:0000256" key="4">
    <source>
        <dbReference type="ARBA" id="ARBA00023180"/>
    </source>
</evidence>
<reference evidence="8" key="3">
    <citation type="submission" date="2025-09" db="UniProtKB">
        <authorList>
            <consortium name="Ensembl"/>
        </authorList>
    </citation>
    <scope>IDENTIFICATION</scope>
    <source>
        <strain evidence="8">Glennie</strain>
    </source>
</reference>
<feature type="chain" id="PRO_5027797784" evidence="6">
    <location>
        <begin position="20"/>
        <end position="423"/>
    </location>
</feature>
<dbReference type="GO" id="GO:0005615">
    <property type="term" value="C:extracellular space"/>
    <property type="evidence" value="ECO:0000318"/>
    <property type="project" value="GO_Central"/>
</dbReference>
<dbReference type="CDD" id="cd00087">
    <property type="entry name" value="FReD"/>
    <property type="match status" value="1"/>
</dbReference>
<dbReference type="FunFam" id="3.90.215.10:FF:000001">
    <property type="entry name" value="Tenascin isoform 1"/>
    <property type="match status" value="1"/>
</dbReference>
<keyword evidence="2" id="KW-0964">Secreted</keyword>
<dbReference type="PROSITE" id="PS00514">
    <property type="entry name" value="FIBRINOGEN_C_1"/>
    <property type="match status" value="1"/>
</dbReference>
<feature type="domain" description="Fibrinogen C-terminal" evidence="7">
    <location>
        <begin position="204"/>
        <end position="423"/>
    </location>
</feature>
<dbReference type="eggNOG" id="KOG2579">
    <property type="taxonomic scope" value="Eukaryota"/>
</dbReference>
<name>F6RN98_ORNAN</name>
<feature type="compositionally biased region" description="Low complexity" evidence="5">
    <location>
        <begin position="152"/>
        <end position="164"/>
    </location>
</feature>
<proteinExistence type="predicted"/>
<dbReference type="Bgee" id="ENSOANG00000022103">
    <property type="expression patterns" value="Expressed in endometrium and 6 other cell types or tissues"/>
</dbReference>
<keyword evidence="6" id="KW-0732">Signal</keyword>
<comment type="subcellular location">
    <subcellularLocation>
        <location evidence="1">Secreted</location>
    </subcellularLocation>
</comment>
<sequence length="423" mass="46416">MAVLGQLMLTFTLLAGWRGAREASAGSSRCTYAFVVPPGSGTGAACWIGSPHLAPAGLNASELQGLRALRAEVGRQQAQIEELQWRAGAGKGPGPGSWAQRVAAQYRQLESRYRALAGLVEQQSVAIARLEWRCQGAEGGRNQEQALPILPGVPGVPGSPAAGSHEGQGDQGAAGEPQQDQTERRDGSLASTPLSPPPPPGAPTKAPGPRRDCLELQQSGQESSGVYVIHPHPGHRPVPVWCDQQHEGGGWTLIQRRQDGSVNFFTTWQEYKHGFGSPEGEHWLGLETLHQLTKRGDHELLVLLEDWQGRWAHARYSGFSVEPESDHYRLRLGRYHGNAGDSLSWHSDKQFTTQDRDRDAYAGNCAHYHKGGWWYHTCAHSNLNGIWYRGGHYRSRFQDGVYWAAFRGGAYSLKRVAMMVRPS</sequence>
<dbReference type="GeneTree" id="ENSGT00940000160969"/>
<evidence type="ECO:0000259" key="7">
    <source>
        <dbReference type="PROSITE" id="PS51406"/>
    </source>
</evidence>
<dbReference type="Gene3D" id="3.90.215.10">
    <property type="entry name" value="Gamma Fibrinogen, chain A, domain 1"/>
    <property type="match status" value="1"/>
</dbReference>
<reference evidence="8" key="2">
    <citation type="submission" date="2025-08" db="UniProtKB">
        <authorList>
            <consortium name="Ensembl"/>
        </authorList>
    </citation>
    <scope>IDENTIFICATION</scope>
    <source>
        <strain evidence="8">Glennie</strain>
    </source>
</reference>
<evidence type="ECO:0000313" key="9">
    <source>
        <dbReference type="Proteomes" id="UP000002279"/>
    </source>
</evidence>
<accession>F6RN98</accession>
<protein>
    <submittedName>
        <fullName evidence="8">Angiopoietin like 6</fullName>
    </submittedName>
</protein>
<evidence type="ECO:0000256" key="2">
    <source>
        <dbReference type="ARBA" id="ARBA00022525"/>
    </source>
</evidence>
<dbReference type="InterPro" id="IPR036056">
    <property type="entry name" value="Fibrinogen-like_C"/>
</dbReference>